<accession>A0A9Q7EWN4</accession>
<dbReference type="PANTHER" id="PTHR22589">
    <property type="entry name" value="CARNITINE O-ACYLTRANSFERASE"/>
    <property type="match status" value="1"/>
</dbReference>
<organism evidence="6 7">
    <name type="scientific">Aminithiophilus ramosus</name>
    <dbReference type="NCBI Taxonomy" id="3029084"/>
    <lineage>
        <taxon>Bacteria</taxon>
        <taxon>Thermotogati</taxon>
        <taxon>Synergistota</taxon>
        <taxon>Synergistia</taxon>
        <taxon>Synergistales</taxon>
        <taxon>Aminithiophilaceae</taxon>
        <taxon>Aminithiophilus</taxon>
    </lineage>
</organism>
<keyword evidence="3" id="KW-0012">Acyltransferase</keyword>
<evidence type="ECO:0000256" key="2">
    <source>
        <dbReference type="ARBA" id="ARBA00022679"/>
    </source>
</evidence>
<feature type="domain" description="Choline/carnitine acyltransferase" evidence="5">
    <location>
        <begin position="20"/>
        <end position="567"/>
    </location>
</feature>
<dbReference type="GO" id="GO:0016746">
    <property type="term" value="F:acyltransferase activity"/>
    <property type="evidence" value="ECO:0007669"/>
    <property type="project" value="UniProtKB-KW"/>
</dbReference>
<dbReference type="Proteomes" id="UP000671879">
    <property type="component" value="Chromosome"/>
</dbReference>
<dbReference type="SUPFAM" id="SSF52777">
    <property type="entry name" value="CoA-dependent acyltransferases"/>
    <property type="match status" value="2"/>
</dbReference>
<dbReference type="InterPro" id="IPR023213">
    <property type="entry name" value="CAT-like_dom_sf"/>
</dbReference>
<protein>
    <submittedName>
        <fullName evidence="6">Choline/carnitine O-acyltransferase</fullName>
    </submittedName>
</protein>
<keyword evidence="2" id="KW-0808">Transferase</keyword>
<dbReference type="RefSeq" id="WP_274372949.1">
    <property type="nucleotide sequence ID" value="NZ_CP072943.1"/>
</dbReference>
<evidence type="ECO:0000256" key="3">
    <source>
        <dbReference type="ARBA" id="ARBA00023315"/>
    </source>
</evidence>
<dbReference type="InterPro" id="IPR000542">
    <property type="entry name" value="Carn_acyl_trans"/>
</dbReference>
<dbReference type="KEGG" id="aram:KAR29_10515"/>
<comment type="similarity">
    <text evidence="1">Belongs to the carnitine/choline acetyltransferase family.</text>
</comment>
<dbReference type="AlphaFoldDB" id="A0A9Q7EWN4"/>
<dbReference type="InterPro" id="IPR042231">
    <property type="entry name" value="Cho/carn_acyl_trans_2"/>
</dbReference>
<feature type="active site" description="Proton acceptor" evidence="4">
    <location>
        <position position="303"/>
    </location>
</feature>
<sequence>MTEKRDLSPPPFDNPLRRAERLLQWAEPLLDEEEKICSRRDLAAFAAQAPPLQAELDRLRRRGEDAFLDEVPYWEGWYLSCREPLPVHANPFYLFDLSGLPREGDPCRLAARLALAGAAFCLDIDGGRLEADSFRGERLCMAAYEKLFRVSRGAFPFRDRLVRGERDSLSGRSALVLVGGRLFLLELISPEGELRRLDETARLLRSLYERTEPDPLPLGLMTTVDRDEAHRFRSRLVALPSNERSLAEIEGSLFALRLDGPCGDSMEERARHFLFDEGKNGWYEKSFQIIVTADGVAGLNFEHSARDGTHMGRLVSELLRGASALSGGVSLPSGARPLSFVLDEGLRAELHRASRSARNLSEARRQRLYRFDLFGADRVKAGFLSPDAFVQLAFLAAQRRLLPRWRSLYESVQMRRFRKGRTEGTRPLTAEAALFVETLAGEEASRGHLRRLLLGAGEAHRRRIDLCMAGEGVEGHLGLLRRVWQERGADLAVEEPSLFQGPAWTKLTSNVFSSSTTEGKGLLLAGYGPVQIGGLGLRYLRCPDHFLFHVSSWAEQDQGEPFVEALDERLSLMGMLL</sequence>
<keyword evidence="7" id="KW-1185">Reference proteome</keyword>
<dbReference type="Pfam" id="PF00755">
    <property type="entry name" value="Carn_acyltransf"/>
    <property type="match status" value="1"/>
</dbReference>
<gene>
    <name evidence="6" type="ORF">KAR29_10515</name>
</gene>
<name>A0A9Q7EWN4_9BACT</name>
<dbReference type="InterPro" id="IPR039551">
    <property type="entry name" value="Cho/carn_acyl_trans"/>
</dbReference>
<dbReference type="Gene3D" id="3.30.559.70">
    <property type="entry name" value="Choline/Carnitine o-acyltransferase, domain 2"/>
    <property type="match status" value="1"/>
</dbReference>
<evidence type="ECO:0000256" key="4">
    <source>
        <dbReference type="PIRSR" id="PIRSR600542-1"/>
    </source>
</evidence>
<evidence type="ECO:0000313" key="6">
    <source>
        <dbReference type="EMBL" id="QTX31765.1"/>
    </source>
</evidence>
<proteinExistence type="inferred from homology"/>
<evidence type="ECO:0000313" key="7">
    <source>
        <dbReference type="Proteomes" id="UP000671879"/>
    </source>
</evidence>
<evidence type="ECO:0000259" key="5">
    <source>
        <dbReference type="Pfam" id="PF00755"/>
    </source>
</evidence>
<reference evidence="7" key="1">
    <citation type="submission" date="2021-04" db="EMBL/GenBank/DDBJ databases">
        <title>A novel Synergistetes isolate from a pyrite-forming mixed culture.</title>
        <authorList>
            <person name="Bunk B."/>
            <person name="Sproer C."/>
            <person name="Spring S."/>
            <person name="Pester M."/>
        </authorList>
    </citation>
    <scope>NUCLEOTIDE SEQUENCE [LARGE SCALE GENOMIC DNA]</scope>
    <source>
        <strain evidence="7">J.5.4.2-T.3.5.2</strain>
    </source>
</reference>
<evidence type="ECO:0000256" key="1">
    <source>
        <dbReference type="ARBA" id="ARBA00005232"/>
    </source>
</evidence>
<dbReference type="EMBL" id="CP072943">
    <property type="protein sequence ID" value="QTX31765.1"/>
    <property type="molecule type" value="Genomic_DNA"/>
</dbReference>
<dbReference type="Gene3D" id="3.30.559.10">
    <property type="entry name" value="Chloramphenicol acetyltransferase-like domain"/>
    <property type="match status" value="1"/>
</dbReference>